<accession>A0A3P6NL40</accession>
<keyword evidence="2" id="KW-1185">Reference proteome</keyword>
<protein>
    <submittedName>
        <fullName evidence="1">Uncharacterized protein</fullName>
    </submittedName>
</protein>
<organism evidence="1 2">
    <name type="scientific">Taenia asiatica</name>
    <name type="common">Asian tapeworm</name>
    <dbReference type="NCBI Taxonomy" id="60517"/>
    <lineage>
        <taxon>Eukaryota</taxon>
        <taxon>Metazoa</taxon>
        <taxon>Spiralia</taxon>
        <taxon>Lophotrochozoa</taxon>
        <taxon>Platyhelminthes</taxon>
        <taxon>Cestoda</taxon>
        <taxon>Eucestoda</taxon>
        <taxon>Cyclophyllidea</taxon>
        <taxon>Taeniidae</taxon>
        <taxon>Taenia</taxon>
    </lineage>
</organism>
<proteinExistence type="predicted"/>
<reference evidence="1 2" key="1">
    <citation type="submission" date="2018-11" db="EMBL/GenBank/DDBJ databases">
        <authorList>
            <consortium name="Pathogen Informatics"/>
        </authorList>
    </citation>
    <scope>NUCLEOTIDE SEQUENCE [LARGE SCALE GENOMIC DNA]</scope>
</reference>
<dbReference type="Proteomes" id="UP000282613">
    <property type="component" value="Unassembled WGS sequence"/>
</dbReference>
<dbReference type="OrthoDB" id="5915976at2759"/>
<dbReference type="EMBL" id="UYRS01001679">
    <property type="protein sequence ID" value="VDK25232.1"/>
    <property type="molecule type" value="Genomic_DNA"/>
</dbReference>
<name>A0A3P6NL40_TAEAS</name>
<gene>
    <name evidence="1" type="ORF">TASK_LOCUS2443</name>
</gene>
<dbReference type="AlphaFoldDB" id="A0A3P6NL40"/>
<sequence length="58" mass="6525">MVCADVEAEMGSWVVELNGTVKALQRWMPQHFARQARYDTGLTFTQHLAASAASRMKQ</sequence>
<evidence type="ECO:0000313" key="2">
    <source>
        <dbReference type="Proteomes" id="UP000282613"/>
    </source>
</evidence>
<evidence type="ECO:0000313" key="1">
    <source>
        <dbReference type="EMBL" id="VDK25232.1"/>
    </source>
</evidence>